<reference evidence="1" key="1">
    <citation type="journal article" date="2022" name="bioRxiv">
        <title>Sequencing and chromosome-scale assembly of the giantPleurodeles waltlgenome.</title>
        <authorList>
            <person name="Brown T."/>
            <person name="Elewa A."/>
            <person name="Iarovenko S."/>
            <person name="Subramanian E."/>
            <person name="Araus A.J."/>
            <person name="Petzold A."/>
            <person name="Susuki M."/>
            <person name="Suzuki K.-i.T."/>
            <person name="Hayashi T."/>
            <person name="Toyoda A."/>
            <person name="Oliveira C."/>
            <person name="Osipova E."/>
            <person name="Leigh N.D."/>
            <person name="Simon A."/>
            <person name="Yun M.H."/>
        </authorList>
    </citation>
    <scope>NUCLEOTIDE SEQUENCE</scope>
    <source>
        <strain evidence="1">20211129_DDA</strain>
        <tissue evidence="1">Liver</tissue>
    </source>
</reference>
<organism evidence="1 2">
    <name type="scientific">Pleurodeles waltl</name>
    <name type="common">Iberian ribbed newt</name>
    <dbReference type="NCBI Taxonomy" id="8319"/>
    <lineage>
        <taxon>Eukaryota</taxon>
        <taxon>Metazoa</taxon>
        <taxon>Chordata</taxon>
        <taxon>Craniata</taxon>
        <taxon>Vertebrata</taxon>
        <taxon>Euteleostomi</taxon>
        <taxon>Amphibia</taxon>
        <taxon>Batrachia</taxon>
        <taxon>Caudata</taxon>
        <taxon>Salamandroidea</taxon>
        <taxon>Salamandridae</taxon>
        <taxon>Pleurodelinae</taxon>
        <taxon>Pleurodeles</taxon>
    </lineage>
</organism>
<proteinExistence type="predicted"/>
<name>A0AAV7KLR6_PLEWA</name>
<dbReference type="Proteomes" id="UP001066276">
    <property type="component" value="Chromosome 12"/>
</dbReference>
<feature type="non-terminal residue" evidence="1">
    <location>
        <position position="50"/>
    </location>
</feature>
<protein>
    <submittedName>
        <fullName evidence="1">Uncharacterized protein</fullName>
    </submittedName>
</protein>
<keyword evidence="2" id="KW-1185">Reference proteome</keyword>
<comment type="caution">
    <text evidence="1">The sequence shown here is derived from an EMBL/GenBank/DDBJ whole genome shotgun (WGS) entry which is preliminary data.</text>
</comment>
<evidence type="ECO:0000313" key="1">
    <source>
        <dbReference type="EMBL" id="KAJ1080036.1"/>
    </source>
</evidence>
<dbReference type="EMBL" id="JANPWB010000016">
    <property type="protein sequence ID" value="KAJ1080036.1"/>
    <property type="molecule type" value="Genomic_DNA"/>
</dbReference>
<gene>
    <name evidence="1" type="ORF">NDU88_000258</name>
</gene>
<sequence>RSGRSYRGNRVSPGRRLTFSSLCGRMTTFSPVLFRLKSDFLPITKSSSGE</sequence>
<feature type="non-terminal residue" evidence="1">
    <location>
        <position position="1"/>
    </location>
</feature>
<evidence type="ECO:0000313" key="2">
    <source>
        <dbReference type="Proteomes" id="UP001066276"/>
    </source>
</evidence>
<dbReference type="AlphaFoldDB" id="A0AAV7KLR6"/>
<accession>A0AAV7KLR6</accession>